<evidence type="ECO:0000313" key="2">
    <source>
        <dbReference type="Proteomes" id="UP001057402"/>
    </source>
</evidence>
<organism evidence="1 2">
    <name type="scientific">Melastoma candidum</name>
    <dbReference type="NCBI Taxonomy" id="119954"/>
    <lineage>
        <taxon>Eukaryota</taxon>
        <taxon>Viridiplantae</taxon>
        <taxon>Streptophyta</taxon>
        <taxon>Embryophyta</taxon>
        <taxon>Tracheophyta</taxon>
        <taxon>Spermatophyta</taxon>
        <taxon>Magnoliopsida</taxon>
        <taxon>eudicotyledons</taxon>
        <taxon>Gunneridae</taxon>
        <taxon>Pentapetalae</taxon>
        <taxon>rosids</taxon>
        <taxon>malvids</taxon>
        <taxon>Myrtales</taxon>
        <taxon>Melastomataceae</taxon>
        <taxon>Melastomatoideae</taxon>
        <taxon>Melastomateae</taxon>
        <taxon>Melastoma</taxon>
    </lineage>
</organism>
<protein>
    <submittedName>
        <fullName evidence="1">Uncharacterized protein</fullName>
    </submittedName>
</protein>
<reference evidence="2" key="1">
    <citation type="journal article" date="2023" name="Front. Plant Sci.">
        <title>Chromosomal-level genome assembly of Melastoma candidum provides insights into trichome evolution.</title>
        <authorList>
            <person name="Zhong Y."/>
            <person name="Wu W."/>
            <person name="Sun C."/>
            <person name="Zou P."/>
            <person name="Liu Y."/>
            <person name="Dai S."/>
            <person name="Zhou R."/>
        </authorList>
    </citation>
    <scope>NUCLEOTIDE SEQUENCE [LARGE SCALE GENOMIC DNA]</scope>
</reference>
<dbReference type="Proteomes" id="UP001057402">
    <property type="component" value="Chromosome 11"/>
</dbReference>
<proteinExistence type="predicted"/>
<sequence length="79" mass="8991">MSEDEVQRGVIYPSISSIRDIMMQVAVMVVKEAIKEDLAEGYPGMDAWDLQKLSSEVIRLFCIVYLLNLRRPSPLLSCE</sequence>
<accession>A0ACB9LPH2</accession>
<name>A0ACB9LPH2_9MYRT</name>
<evidence type="ECO:0000313" key="1">
    <source>
        <dbReference type="EMBL" id="KAI4312635.1"/>
    </source>
</evidence>
<gene>
    <name evidence="1" type="ORF">MLD38_037437</name>
</gene>
<keyword evidence="2" id="KW-1185">Reference proteome</keyword>
<comment type="caution">
    <text evidence="1">The sequence shown here is derived from an EMBL/GenBank/DDBJ whole genome shotgun (WGS) entry which is preliminary data.</text>
</comment>
<dbReference type="EMBL" id="CM042890">
    <property type="protein sequence ID" value="KAI4312635.1"/>
    <property type="molecule type" value="Genomic_DNA"/>
</dbReference>